<dbReference type="Gene3D" id="3.30.2220.20">
    <property type="entry name" value="Phage tail assembly chaperone gp13-like"/>
    <property type="match status" value="1"/>
</dbReference>
<dbReference type="EMBL" id="CP098251">
    <property type="protein sequence ID" value="WAV90443.1"/>
    <property type="molecule type" value="Genomic_DNA"/>
</dbReference>
<dbReference type="RefSeq" id="WP_269265690.1">
    <property type="nucleotide sequence ID" value="NZ_CP098248.1"/>
</dbReference>
<evidence type="ECO:0000313" key="1">
    <source>
        <dbReference type="EMBL" id="WAV90443.1"/>
    </source>
</evidence>
<dbReference type="Proteomes" id="UP001164819">
    <property type="component" value="Chromosome"/>
</dbReference>
<gene>
    <name evidence="2" type="ORF">NB645_04880</name>
    <name evidence="1" type="ORF">NB646_06090</name>
</gene>
<reference evidence="1" key="2">
    <citation type="journal article" date="2022" name="Front. Microbiol.">
        <title>New perspectives on an old grouping: The genomic and phenotypic variability of Oxalobacter formigenes and the implications for calcium oxalate stone prevention.</title>
        <authorList>
            <person name="Chmiel J.A."/>
            <person name="Carr C."/>
            <person name="Stuivenberg G.A."/>
            <person name="Venema R."/>
            <person name="Chanyi R.M."/>
            <person name="Al K.F."/>
            <person name="Giguere D."/>
            <person name="Say H."/>
            <person name="Akouris P.P."/>
            <person name="Dominguez Romero S.A."/>
            <person name="Kwong A."/>
            <person name="Tai V."/>
            <person name="Koval S.F."/>
            <person name="Razvi H."/>
            <person name="Bjazevic J."/>
            <person name="Burton J.P."/>
        </authorList>
    </citation>
    <scope>NUCLEOTIDE SEQUENCE</scope>
    <source>
        <strain evidence="1">OxK</strain>
    </source>
</reference>
<sequence length="117" mass="12681">MGVTLLGKEAILGAKDAHQEIVHVEEWGGSVCIRAMSGAERDDFRAAIEGTDTSLVGKFEAPLLALTLVDETGKRLFTIDDVEALRAKSARVLDRLTRIALRVNGMSDEAQEEATKN</sequence>
<dbReference type="InterPro" id="IPR038556">
    <property type="entry name" value="TAC_Gp13-like_sf"/>
</dbReference>
<dbReference type="EMBL" id="CP098248">
    <property type="protein sequence ID" value="WAV98066.1"/>
    <property type="molecule type" value="Genomic_DNA"/>
</dbReference>
<evidence type="ECO:0000313" key="2">
    <source>
        <dbReference type="EMBL" id="WAV98066.1"/>
    </source>
</evidence>
<protein>
    <submittedName>
        <fullName evidence="1">Phage tail assembly chaperone</fullName>
    </submittedName>
</protein>
<name>A0A9E9LBV5_9BURK</name>
<evidence type="ECO:0000313" key="3">
    <source>
        <dbReference type="Proteomes" id="UP001164794"/>
    </source>
</evidence>
<proteinExistence type="predicted"/>
<dbReference type="AlphaFoldDB" id="A0A9E9LBV5"/>
<keyword evidence="3" id="KW-1185">Reference proteome</keyword>
<accession>A0A9E9LBV5</accession>
<dbReference type="Proteomes" id="UP001164794">
    <property type="component" value="Chromosome"/>
</dbReference>
<organism evidence="1">
    <name type="scientific">Oxalobacter aliiformigenes</name>
    <dbReference type="NCBI Taxonomy" id="2946593"/>
    <lineage>
        <taxon>Bacteria</taxon>
        <taxon>Pseudomonadati</taxon>
        <taxon>Pseudomonadota</taxon>
        <taxon>Betaproteobacteria</taxon>
        <taxon>Burkholderiales</taxon>
        <taxon>Oxalobacteraceae</taxon>
        <taxon>Oxalobacter</taxon>
    </lineage>
</organism>
<reference evidence="2" key="1">
    <citation type="journal article" date="2022" name="Front. Microbiol.">
        <title>New perspectives on an old grouping: The genomic and phenotypic variability of Oxalobacter formigenes and the implications for calcium oxalate stone prevention.</title>
        <authorList>
            <person name="Chmiel J.A."/>
            <person name="Carr C."/>
            <person name="Stuivenberg G.A."/>
            <person name="Venema R."/>
            <person name="Chanyi R.M."/>
            <person name="Al K.F."/>
            <person name="Giguere D."/>
            <person name="Say H."/>
            <person name="Akouris P.P."/>
            <person name="Dominguez Romero S.A."/>
            <person name="Kwong A."/>
            <person name="Tai V."/>
            <person name="Koval S.F."/>
            <person name="Razvi H."/>
            <person name="Bjazevic J."/>
            <person name="Burton J.P."/>
        </authorList>
    </citation>
    <scope>NUCLEOTIDE SEQUENCE</scope>
    <source>
        <strain evidence="2">HOxNP-1</strain>
    </source>
</reference>